<dbReference type="AlphaFoldDB" id="A0A9D4CHP1"/>
<sequence length="54" mass="6192">MVPCDVTIVARDGTYQQQEMGKIMQENNFSSVTLQLRRELNYFALNVNVSAVRL</sequence>
<dbReference type="Proteomes" id="UP000828390">
    <property type="component" value="Unassembled WGS sequence"/>
</dbReference>
<accession>A0A9D4CHP1</accession>
<reference evidence="1" key="1">
    <citation type="journal article" date="2019" name="bioRxiv">
        <title>The Genome of the Zebra Mussel, Dreissena polymorpha: A Resource for Invasive Species Research.</title>
        <authorList>
            <person name="McCartney M.A."/>
            <person name="Auch B."/>
            <person name="Kono T."/>
            <person name="Mallez S."/>
            <person name="Zhang Y."/>
            <person name="Obille A."/>
            <person name="Becker A."/>
            <person name="Abrahante J.E."/>
            <person name="Garbe J."/>
            <person name="Badalamenti J.P."/>
            <person name="Herman A."/>
            <person name="Mangelson H."/>
            <person name="Liachko I."/>
            <person name="Sullivan S."/>
            <person name="Sone E.D."/>
            <person name="Koren S."/>
            <person name="Silverstein K.A.T."/>
            <person name="Beckman K.B."/>
            <person name="Gohl D.M."/>
        </authorList>
    </citation>
    <scope>NUCLEOTIDE SEQUENCE</scope>
    <source>
        <strain evidence="1">Duluth1</strain>
        <tissue evidence="1">Whole animal</tissue>
    </source>
</reference>
<keyword evidence="2" id="KW-1185">Reference proteome</keyword>
<protein>
    <submittedName>
        <fullName evidence="1">Uncharacterized protein</fullName>
    </submittedName>
</protein>
<organism evidence="1 2">
    <name type="scientific">Dreissena polymorpha</name>
    <name type="common">Zebra mussel</name>
    <name type="synonym">Mytilus polymorpha</name>
    <dbReference type="NCBI Taxonomy" id="45954"/>
    <lineage>
        <taxon>Eukaryota</taxon>
        <taxon>Metazoa</taxon>
        <taxon>Spiralia</taxon>
        <taxon>Lophotrochozoa</taxon>
        <taxon>Mollusca</taxon>
        <taxon>Bivalvia</taxon>
        <taxon>Autobranchia</taxon>
        <taxon>Heteroconchia</taxon>
        <taxon>Euheterodonta</taxon>
        <taxon>Imparidentia</taxon>
        <taxon>Neoheterodontei</taxon>
        <taxon>Myida</taxon>
        <taxon>Dreissenoidea</taxon>
        <taxon>Dreissenidae</taxon>
        <taxon>Dreissena</taxon>
    </lineage>
</organism>
<evidence type="ECO:0000313" key="1">
    <source>
        <dbReference type="EMBL" id="KAH3725102.1"/>
    </source>
</evidence>
<dbReference type="EMBL" id="JAIWYP010000012">
    <property type="protein sequence ID" value="KAH3725102.1"/>
    <property type="molecule type" value="Genomic_DNA"/>
</dbReference>
<reference evidence="1" key="2">
    <citation type="submission" date="2020-11" db="EMBL/GenBank/DDBJ databases">
        <authorList>
            <person name="McCartney M.A."/>
            <person name="Auch B."/>
            <person name="Kono T."/>
            <person name="Mallez S."/>
            <person name="Becker A."/>
            <person name="Gohl D.M."/>
            <person name="Silverstein K.A.T."/>
            <person name="Koren S."/>
            <person name="Bechman K.B."/>
            <person name="Herman A."/>
            <person name="Abrahante J.E."/>
            <person name="Garbe J."/>
        </authorList>
    </citation>
    <scope>NUCLEOTIDE SEQUENCE</scope>
    <source>
        <strain evidence="1">Duluth1</strain>
        <tissue evidence="1">Whole animal</tissue>
    </source>
</reference>
<comment type="caution">
    <text evidence="1">The sequence shown here is derived from an EMBL/GenBank/DDBJ whole genome shotgun (WGS) entry which is preliminary data.</text>
</comment>
<evidence type="ECO:0000313" key="2">
    <source>
        <dbReference type="Proteomes" id="UP000828390"/>
    </source>
</evidence>
<name>A0A9D4CHP1_DREPO</name>
<proteinExistence type="predicted"/>
<gene>
    <name evidence="1" type="ORF">DPMN_050932</name>
</gene>